<protein>
    <submittedName>
        <fullName evidence="2">Uncharacterized protein</fullName>
    </submittedName>
</protein>
<reference evidence="3" key="2">
    <citation type="submission" date="2015-01" db="EMBL/GenBank/DDBJ databases">
        <title>Evolutionary Origins and Diversification of the Mycorrhizal Mutualists.</title>
        <authorList>
            <consortium name="DOE Joint Genome Institute"/>
            <consortium name="Mycorrhizal Genomics Consortium"/>
            <person name="Kohler A."/>
            <person name="Kuo A."/>
            <person name="Nagy L.G."/>
            <person name="Floudas D."/>
            <person name="Copeland A."/>
            <person name="Barry K.W."/>
            <person name="Cichocki N."/>
            <person name="Veneault-Fourrey C."/>
            <person name="LaButti K."/>
            <person name="Lindquist E.A."/>
            <person name="Lipzen A."/>
            <person name="Lundell T."/>
            <person name="Morin E."/>
            <person name="Murat C."/>
            <person name="Riley R."/>
            <person name="Ohm R."/>
            <person name="Sun H."/>
            <person name="Tunlid A."/>
            <person name="Henrissat B."/>
            <person name="Grigoriev I.V."/>
            <person name="Hibbett D.S."/>
            <person name="Martin F."/>
        </authorList>
    </citation>
    <scope>NUCLEOTIDE SEQUENCE [LARGE SCALE GENOMIC DNA]</scope>
    <source>
        <strain evidence="3">MUT 4182</strain>
    </source>
</reference>
<name>A0A0C3QKN5_9AGAM</name>
<keyword evidence="3" id="KW-1185">Reference proteome</keyword>
<dbReference type="AlphaFoldDB" id="A0A0C3QKN5"/>
<feature type="compositionally biased region" description="Polar residues" evidence="1">
    <location>
        <begin position="60"/>
        <end position="71"/>
    </location>
</feature>
<reference evidence="2 3" key="1">
    <citation type="submission" date="2014-04" db="EMBL/GenBank/DDBJ databases">
        <authorList>
            <consortium name="DOE Joint Genome Institute"/>
            <person name="Kuo A."/>
            <person name="Girlanda M."/>
            <person name="Perotto S."/>
            <person name="Kohler A."/>
            <person name="Nagy L.G."/>
            <person name="Floudas D."/>
            <person name="Copeland A."/>
            <person name="Barry K.W."/>
            <person name="Cichocki N."/>
            <person name="Veneault-Fourrey C."/>
            <person name="LaButti K."/>
            <person name="Lindquist E.A."/>
            <person name="Lipzen A."/>
            <person name="Lundell T."/>
            <person name="Morin E."/>
            <person name="Murat C."/>
            <person name="Sun H."/>
            <person name="Tunlid A."/>
            <person name="Henrissat B."/>
            <person name="Grigoriev I.V."/>
            <person name="Hibbett D.S."/>
            <person name="Martin F."/>
            <person name="Nordberg H.P."/>
            <person name="Cantor M.N."/>
            <person name="Hua S.X."/>
        </authorList>
    </citation>
    <scope>NUCLEOTIDE SEQUENCE [LARGE SCALE GENOMIC DNA]</scope>
    <source>
        <strain evidence="2 3">MUT 4182</strain>
    </source>
</reference>
<evidence type="ECO:0000256" key="1">
    <source>
        <dbReference type="SAM" id="MobiDB-lite"/>
    </source>
</evidence>
<feature type="compositionally biased region" description="Acidic residues" evidence="1">
    <location>
        <begin position="79"/>
        <end position="88"/>
    </location>
</feature>
<gene>
    <name evidence="2" type="ORF">M407DRAFT_7062</name>
</gene>
<dbReference type="Proteomes" id="UP000054248">
    <property type="component" value="Unassembled WGS sequence"/>
</dbReference>
<dbReference type="EMBL" id="KN823001">
    <property type="protein sequence ID" value="KIO27966.1"/>
    <property type="molecule type" value="Genomic_DNA"/>
</dbReference>
<dbReference type="HOGENOM" id="CLU_1778836_0_0_1"/>
<evidence type="ECO:0000313" key="2">
    <source>
        <dbReference type="EMBL" id="KIO27966.1"/>
    </source>
</evidence>
<organism evidence="2 3">
    <name type="scientific">Tulasnella calospora MUT 4182</name>
    <dbReference type="NCBI Taxonomy" id="1051891"/>
    <lineage>
        <taxon>Eukaryota</taxon>
        <taxon>Fungi</taxon>
        <taxon>Dikarya</taxon>
        <taxon>Basidiomycota</taxon>
        <taxon>Agaricomycotina</taxon>
        <taxon>Agaricomycetes</taxon>
        <taxon>Cantharellales</taxon>
        <taxon>Tulasnellaceae</taxon>
        <taxon>Tulasnella</taxon>
    </lineage>
</organism>
<proteinExistence type="predicted"/>
<evidence type="ECO:0000313" key="3">
    <source>
        <dbReference type="Proteomes" id="UP000054248"/>
    </source>
</evidence>
<feature type="region of interest" description="Disordered" evidence="1">
    <location>
        <begin position="60"/>
        <end position="96"/>
    </location>
</feature>
<sequence length="146" mass="15950">MTIAYKEDARPTDPLYTSSTKQKDKMFCFNFLAPDGFKIELTQNATRSVSTVVTNTGRTASIRTSGASPGQTALRGDDDNAVDEDEDAPVTLEPSTQEQICRVRSVNCVVSRRNSIDEVSMGDHQYGQYSQTSTVSDIFLLAVAVV</sequence>
<accession>A0A0C3QKN5</accession>